<name>A0ABV4XAM8_9CYAN</name>
<feature type="region of interest" description="Disordered" evidence="1">
    <location>
        <begin position="29"/>
        <end position="52"/>
    </location>
</feature>
<keyword evidence="3" id="KW-1185">Reference proteome</keyword>
<evidence type="ECO:0000313" key="3">
    <source>
        <dbReference type="Proteomes" id="UP001576774"/>
    </source>
</evidence>
<organism evidence="2 3">
    <name type="scientific">Floridaenema aerugineum BLCC-F46</name>
    <dbReference type="NCBI Taxonomy" id="3153654"/>
    <lineage>
        <taxon>Bacteria</taxon>
        <taxon>Bacillati</taxon>
        <taxon>Cyanobacteriota</taxon>
        <taxon>Cyanophyceae</taxon>
        <taxon>Oscillatoriophycideae</taxon>
        <taxon>Aerosakkonematales</taxon>
        <taxon>Aerosakkonemataceae</taxon>
        <taxon>Floridanema</taxon>
        <taxon>Floridanema aerugineum</taxon>
    </lineage>
</organism>
<comment type="caution">
    <text evidence="2">The sequence shown here is derived from an EMBL/GenBank/DDBJ whole genome shotgun (WGS) entry which is preliminary data.</text>
</comment>
<gene>
    <name evidence="2" type="ORF">ACE1CC_23645</name>
</gene>
<reference evidence="2 3" key="1">
    <citation type="submission" date="2024-09" db="EMBL/GenBank/DDBJ databases">
        <title>Floridaenema gen nov. (Aerosakkonemataceae, Aerosakkonematales ord. nov., Cyanobacteria) from benthic tropical and subtropical fresh waters, with the description of four new species.</title>
        <authorList>
            <person name="Moretto J.A."/>
            <person name="Berthold D.E."/>
            <person name="Lefler F.W."/>
            <person name="Huang I.-S."/>
            <person name="Laughinghouse H. IV."/>
        </authorList>
    </citation>
    <scope>NUCLEOTIDE SEQUENCE [LARGE SCALE GENOMIC DNA]</scope>
    <source>
        <strain evidence="2 3">BLCC-F46</strain>
    </source>
</reference>
<accession>A0ABV4XAM8</accession>
<sequence>MPTKSKQRTVRFEMLLTFDLTPVPCSWEVNRTAPSTGQKRRMMREQEQDTPAQPPVIDQLQDAIEEAIAVTQNFTSYVQALEARGITVGAKVTREGVVDGLRYEMSGVRFAASKLGHAQKPTIPGLQKRGISFELETDAPTLARIAYSNQRKDHRSPEKIEKLIKANPANRSLLIPSHHRSQSSFIATLEPDYNLVFNELEPLLITNGESTATGYAANREDWEKRLLSAARPDGVTTMAKR</sequence>
<dbReference type="RefSeq" id="WP_413272893.1">
    <property type="nucleotide sequence ID" value="NZ_JBHFNQ010000182.1"/>
</dbReference>
<evidence type="ECO:0000313" key="2">
    <source>
        <dbReference type="EMBL" id="MFB2879859.1"/>
    </source>
</evidence>
<dbReference type="Proteomes" id="UP001576774">
    <property type="component" value="Unassembled WGS sequence"/>
</dbReference>
<proteinExistence type="predicted"/>
<evidence type="ECO:0000256" key="1">
    <source>
        <dbReference type="SAM" id="MobiDB-lite"/>
    </source>
</evidence>
<protein>
    <submittedName>
        <fullName evidence="2">Uncharacterized protein</fullName>
    </submittedName>
</protein>
<dbReference type="EMBL" id="JBHFNQ010000182">
    <property type="protein sequence ID" value="MFB2879859.1"/>
    <property type="molecule type" value="Genomic_DNA"/>
</dbReference>